<proteinExistence type="predicted"/>
<name>A0ABP8CFE2_9FLAO</name>
<reference evidence="2" key="1">
    <citation type="journal article" date="2019" name="Int. J. Syst. Evol. Microbiol.">
        <title>The Global Catalogue of Microorganisms (GCM) 10K type strain sequencing project: providing services to taxonomists for standard genome sequencing and annotation.</title>
        <authorList>
            <consortium name="The Broad Institute Genomics Platform"/>
            <consortium name="The Broad Institute Genome Sequencing Center for Infectious Disease"/>
            <person name="Wu L."/>
            <person name="Ma J."/>
        </authorList>
    </citation>
    <scope>NUCLEOTIDE SEQUENCE [LARGE SCALE GENOMIC DNA]</scope>
    <source>
        <strain evidence="2">JCM 17630</strain>
    </source>
</reference>
<organism evidence="1 2">
    <name type="scientific">Postechiella marina</name>
    <dbReference type="NCBI Taxonomy" id="943941"/>
    <lineage>
        <taxon>Bacteria</taxon>
        <taxon>Pseudomonadati</taxon>
        <taxon>Bacteroidota</taxon>
        <taxon>Flavobacteriia</taxon>
        <taxon>Flavobacteriales</taxon>
        <taxon>Flavobacteriaceae</taxon>
        <taxon>Postechiella</taxon>
    </lineage>
</organism>
<gene>
    <name evidence="1" type="ORF">GCM10022291_29640</name>
</gene>
<dbReference type="InterPro" id="IPR029063">
    <property type="entry name" value="SAM-dependent_MTases_sf"/>
</dbReference>
<dbReference type="EMBL" id="BAABCA010000006">
    <property type="protein sequence ID" value="GAA4238591.1"/>
    <property type="molecule type" value="Genomic_DNA"/>
</dbReference>
<dbReference type="SUPFAM" id="SSF53335">
    <property type="entry name" value="S-adenosyl-L-methionine-dependent methyltransferases"/>
    <property type="match status" value="1"/>
</dbReference>
<dbReference type="Gene3D" id="3.40.50.150">
    <property type="entry name" value="Vaccinia Virus protein VP39"/>
    <property type="match status" value="1"/>
</dbReference>
<protein>
    <recommendedName>
        <fullName evidence="3">Methyltransferase</fullName>
    </recommendedName>
</protein>
<dbReference type="RefSeq" id="WP_344789100.1">
    <property type="nucleotide sequence ID" value="NZ_BAABCA010000006.1"/>
</dbReference>
<keyword evidence="2" id="KW-1185">Reference proteome</keyword>
<evidence type="ECO:0000313" key="1">
    <source>
        <dbReference type="EMBL" id="GAA4238591.1"/>
    </source>
</evidence>
<accession>A0ABP8CFE2</accession>
<dbReference type="Proteomes" id="UP001501496">
    <property type="component" value="Unassembled WGS sequence"/>
</dbReference>
<comment type="caution">
    <text evidence="1">The sequence shown here is derived from an EMBL/GenBank/DDBJ whole genome shotgun (WGS) entry which is preliminary data.</text>
</comment>
<evidence type="ECO:0008006" key="3">
    <source>
        <dbReference type="Google" id="ProtNLM"/>
    </source>
</evidence>
<sequence length="173" mass="20618">MYEKTFPNKRFKHTIEFLEKHISTSESILDLGVVNPFSKIMKDHHFSVENTKGEDLDIDTSTITKSEAEVVTAFEIFEHLLSPFTVLKSIKSNKLVASVPLKLWFSSAYRSKTDMLDRHYHEFEDWQFDWLLEKAGWKIIDRQKWTNPTKKIGIRPILRWFTPRYYIIYAERV</sequence>
<evidence type="ECO:0000313" key="2">
    <source>
        <dbReference type="Proteomes" id="UP001501496"/>
    </source>
</evidence>